<keyword evidence="1" id="KW-0472">Membrane</keyword>
<reference evidence="2" key="1">
    <citation type="submission" date="2014-11" db="EMBL/GenBank/DDBJ databases">
        <authorList>
            <person name="Amaro Gonzalez C."/>
        </authorList>
    </citation>
    <scope>NUCLEOTIDE SEQUENCE</scope>
</reference>
<reference evidence="2" key="2">
    <citation type="journal article" date="2015" name="Fish Shellfish Immunol.">
        <title>Early steps in the European eel (Anguilla anguilla)-Vibrio vulnificus interaction in the gills: Role of the RtxA13 toxin.</title>
        <authorList>
            <person name="Callol A."/>
            <person name="Pajuelo D."/>
            <person name="Ebbesson L."/>
            <person name="Teles M."/>
            <person name="MacKenzie S."/>
            <person name="Amaro C."/>
        </authorList>
    </citation>
    <scope>NUCLEOTIDE SEQUENCE</scope>
</reference>
<sequence>MGGFFSSPLDHGRVLILSYVLLAILVSLMCS</sequence>
<protein>
    <submittedName>
        <fullName evidence="2">Uncharacterized protein</fullName>
    </submittedName>
</protein>
<keyword evidence="1" id="KW-0812">Transmembrane</keyword>
<dbReference type="EMBL" id="GBXM01034640">
    <property type="protein sequence ID" value="JAH73937.1"/>
    <property type="molecule type" value="Transcribed_RNA"/>
</dbReference>
<dbReference type="AlphaFoldDB" id="A0A0E9V7C0"/>
<name>A0A0E9V7C0_ANGAN</name>
<proteinExistence type="predicted"/>
<organism evidence="2">
    <name type="scientific">Anguilla anguilla</name>
    <name type="common">European freshwater eel</name>
    <name type="synonym">Muraena anguilla</name>
    <dbReference type="NCBI Taxonomy" id="7936"/>
    <lineage>
        <taxon>Eukaryota</taxon>
        <taxon>Metazoa</taxon>
        <taxon>Chordata</taxon>
        <taxon>Craniata</taxon>
        <taxon>Vertebrata</taxon>
        <taxon>Euteleostomi</taxon>
        <taxon>Actinopterygii</taxon>
        <taxon>Neopterygii</taxon>
        <taxon>Teleostei</taxon>
        <taxon>Anguilliformes</taxon>
        <taxon>Anguillidae</taxon>
        <taxon>Anguilla</taxon>
    </lineage>
</organism>
<evidence type="ECO:0000313" key="2">
    <source>
        <dbReference type="EMBL" id="JAH73937.1"/>
    </source>
</evidence>
<evidence type="ECO:0000256" key="1">
    <source>
        <dbReference type="SAM" id="Phobius"/>
    </source>
</evidence>
<accession>A0A0E9V7C0</accession>
<feature type="transmembrane region" description="Helical" evidence="1">
    <location>
        <begin position="12"/>
        <end position="30"/>
    </location>
</feature>
<keyword evidence="1" id="KW-1133">Transmembrane helix</keyword>